<dbReference type="InterPro" id="IPR005841">
    <property type="entry name" value="Alpha-D-phosphohexomutase_SF"/>
</dbReference>
<evidence type="ECO:0000256" key="2">
    <source>
        <dbReference type="ARBA" id="ARBA00010231"/>
    </source>
</evidence>
<dbReference type="SUPFAM" id="SSF53738">
    <property type="entry name" value="Phosphoglucomutase, first 3 domains"/>
    <property type="match status" value="3"/>
</dbReference>
<dbReference type="EMBL" id="CP019893">
    <property type="protein sequence ID" value="ARS89948.1"/>
    <property type="molecule type" value="Genomic_DNA"/>
</dbReference>
<accession>A0A2Z2I0Y6</accession>
<keyword evidence="4 7" id="KW-0479">Metal-binding</keyword>
<dbReference type="InterPro" id="IPR005845">
    <property type="entry name" value="A-D-PHexomutase_a/b/a-II"/>
</dbReference>
<dbReference type="Pfam" id="PF00408">
    <property type="entry name" value="PGM_PMM_IV"/>
    <property type="match status" value="1"/>
</dbReference>
<evidence type="ECO:0000256" key="4">
    <source>
        <dbReference type="ARBA" id="ARBA00022723"/>
    </source>
</evidence>
<keyword evidence="13" id="KW-1185">Reference proteome</keyword>
<dbReference type="PANTHER" id="PTHR43771">
    <property type="entry name" value="PHOSPHOMANNOMUTASE"/>
    <property type="match status" value="1"/>
</dbReference>
<evidence type="ECO:0000256" key="6">
    <source>
        <dbReference type="ARBA" id="ARBA00023235"/>
    </source>
</evidence>
<organism evidence="12 13">
    <name type="scientific">Natrarchaeobaculum aegyptiacum</name>
    <dbReference type="NCBI Taxonomy" id="745377"/>
    <lineage>
        <taxon>Archaea</taxon>
        <taxon>Methanobacteriati</taxon>
        <taxon>Methanobacteriota</taxon>
        <taxon>Stenosarchaea group</taxon>
        <taxon>Halobacteria</taxon>
        <taxon>Halobacteriales</taxon>
        <taxon>Natrialbaceae</taxon>
        <taxon>Natrarchaeobaculum</taxon>
    </lineage>
</organism>
<evidence type="ECO:0000256" key="1">
    <source>
        <dbReference type="ARBA" id="ARBA00001946"/>
    </source>
</evidence>
<feature type="domain" description="Alpha-D-phosphohexomutase alpha/beta/alpha" evidence="11">
    <location>
        <begin position="255"/>
        <end position="358"/>
    </location>
</feature>
<keyword evidence="3" id="KW-0597">Phosphoprotein</keyword>
<dbReference type="CDD" id="cd03087">
    <property type="entry name" value="PGM_like1"/>
    <property type="match status" value="1"/>
</dbReference>
<feature type="domain" description="Alpha-D-phosphohexomutase C-terminal" evidence="8">
    <location>
        <begin position="383"/>
        <end position="434"/>
    </location>
</feature>
<dbReference type="PANTHER" id="PTHR43771:SF1">
    <property type="entry name" value="PHOSPHOMANNOMUTASE"/>
    <property type="match status" value="1"/>
</dbReference>
<dbReference type="InterPro" id="IPR016055">
    <property type="entry name" value="A-D-PHexomutase_a/b/a-I/II/III"/>
</dbReference>
<keyword evidence="6" id="KW-0413">Isomerase</keyword>
<dbReference type="PRINTS" id="PR00509">
    <property type="entry name" value="PGMPMM"/>
</dbReference>
<dbReference type="OrthoDB" id="10363at2157"/>
<evidence type="ECO:0000256" key="3">
    <source>
        <dbReference type="ARBA" id="ARBA00022553"/>
    </source>
</evidence>
<dbReference type="GO" id="GO:0005975">
    <property type="term" value="P:carbohydrate metabolic process"/>
    <property type="evidence" value="ECO:0007669"/>
    <property type="project" value="InterPro"/>
</dbReference>
<dbReference type="AlphaFoldDB" id="A0A2Z2I0Y6"/>
<dbReference type="InterPro" id="IPR005843">
    <property type="entry name" value="A-D-PHexomutase_C"/>
</dbReference>
<dbReference type="InterPro" id="IPR005846">
    <property type="entry name" value="A-D-PHexomutase_a/b/a-III"/>
</dbReference>
<dbReference type="GO" id="GO:0008966">
    <property type="term" value="F:phosphoglucosamine mutase activity"/>
    <property type="evidence" value="ECO:0007669"/>
    <property type="project" value="InterPro"/>
</dbReference>
<dbReference type="NCBIfam" id="TIGR03990">
    <property type="entry name" value="Arch_GlmM"/>
    <property type="match status" value="1"/>
</dbReference>
<proteinExistence type="inferred from homology"/>
<gene>
    <name evidence="12" type="ORF">B1756_09545</name>
</gene>
<dbReference type="SUPFAM" id="SSF55957">
    <property type="entry name" value="Phosphoglucomutase, C-terminal domain"/>
    <property type="match status" value="1"/>
</dbReference>
<evidence type="ECO:0000256" key="7">
    <source>
        <dbReference type="RuleBase" id="RU004326"/>
    </source>
</evidence>
<feature type="domain" description="Alpha-D-phosphohexomutase alpha/beta/alpha" evidence="10">
    <location>
        <begin position="150"/>
        <end position="249"/>
    </location>
</feature>
<keyword evidence="5 7" id="KW-0460">Magnesium</keyword>
<evidence type="ECO:0000313" key="12">
    <source>
        <dbReference type="EMBL" id="ARS89948.1"/>
    </source>
</evidence>
<dbReference type="InterPro" id="IPR016066">
    <property type="entry name" value="A-D-PHexomutase_CS"/>
</dbReference>
<dbReference type="KEGG" id="naj:B1756_09545"/>
<reference evidence="13" key="1">
    <citation type="submission" date="2017-02" db="EMBL/GenBank/DDBJ databases">
        <title>Natronthermophilus aegyptiacus gen. nov.,sp. nov., an aerobic, extremely halophilic alkalithermophilic archaeon isolated from the athalassohaline Wadi An Natrun, Egypt.</title>
        <authorList>
            <person name="Zhao B."/>
        </authorList>
    </citation>
    <scope>NUCLEOTIDE SEQUENCE [LARGE SCALE GENOMIC DNA]</scope>
    <source>
        <strain evidence="13">JW/NM-HA 15</strain>
    </source>
</reference>
<name>A0A2Z2I0Y6_9EURY</name>
<comment type="cofactor">
    <cofactor evidence="1">
        <name>Mg(2+)</name>
        <dbReference type="ChEBI" id="CHEBI:18420"/>
    </cofactor>
</comment>
<dbReference type="InterPro" id="IPR005844">
    <property type="entry name" value="A-D-PHexomutase_a/b/a-I"/>
</dbReference>
<protein>
    <submittedName>
        <fullName evidence="12">Phosphoglucosamine mutase</fullName>
    </submittedName>
</protein>
<dbReference type="Pfam" id="PF02878">
    <property type="entry name" value="PGM_PMM_I"/>
    <property type="match status" value="1"/>
</dbReference>
<feature type="domain" description="Alpha-D-phosphohexomutase alpha/beta/alpha" evidence="9">
    <location>
        <begin position="2"/>
        <end position="126"/>
    </location>
</feature>
<dbReference type="Proteomes" id="UP000250088">
    <property type="component" value="Chromosome"/>
</dbReference>
<evidence type="ECO:0000259" key="10">
    <source>
        <dbReference type="Pfam" id="PF02879"/>
    </source>
</evidence>
<dbReference type="Gene3D" id="3.40.120.10">
    <property type="entry name" value="Alpha-D-Glucose-1,6-Bisphosphate, subunit A, domain 3"/>
    <property type="match status" value="3"/>
</dbReference>
<evidence type="ECO:0000259" key="11">
    <source>
        <dbReference type="Pfam" id="PF02880"/>
    </source>
</evidence>
<dbReference type="InterPro" id="IPR036900">
    <property type="entry name" value="A-D-PHexomutase_C_sf"/>
</dbReference>
<evidence type="ECO:0000313" key="13">
    <source>
        <dbReference type="Proteomes" id="UP000250088"/>
    </source>
</evidence>
<dbReference type="RefSeq" id="WP_086888327.1">
    <property type="nucleotide sequence ID" value="NZ_CP019893.1"/>
</dbReference>
<dbReference type="Pfam" id="PF02880">
    <property type="entry name" value="PGM_PMM_III"/>
    <property type="match status" value="1"/>
</dbReference>
<dbReference type="PROSITE" id="PS00710">
    <property type="entry name" value="PGM_PMM"/>
    <property type="match status" value="1"/>
</dbReference>
<dbReference type="GeneID" id="32894323"/>
<evidence type="ECO:0000256" key="5">
    <source>
        <dbReference type="ARBA" id="ARBA00022842"/>
    </source>
</evidence>
<dbReference type="Gene3D" id="3.30.310.50">
    <property type="entry name" value="Alpha-D-phosphohexomutase, C-terminal domain"/>
    <property type="match status" value="1"/>
</dbReference>
<dbReference type="Pfam" id="PF02879">
    <property type="entry name" value="PGM_PMM_II"/>
    <property type="match status" value="1"/>
</dbReference>
<evidence type="ECO:0000259" key="9">
    <source>
        <dbReference type="Pfam" id="PF02878"/>
    </source>
</evidence>
<sequence>MFGTSGIRGEVGTDVTAALALGVGRALPAEGYDRVVVGRDARPSGRLLVDALAAGVRECGGDVIDVGVAATPTVARGVASLEADVGVVVTASHNPPSDNGIKLWNPSGQSFDGDQQAAISERVREDAAPLCGWKDIGERYCRDDGTLYDEHVAAICAAVGESASALSELTVVVDVGNGTGGVTADALYELGCTVQTLNGQPDGRFPARPSEPNAETLETLLQTVGATDADLGIGHDGDADRMVAVDETGTFVPKDLLLALFAREAAGDGDQVAAPLNTSLAVDDALEAVGASVTRTPVGDVHVAERASESSVVFGGEPSGAWIWPDETLCPDGPLAATKLAALVARRGPLSELVGALETYPIRRDSIAVEDKEAVMSAVESAVRERGDVFDAMDGVRIEGDDGWTLIRPSGTESLVRVTAEAREPDRADALFEDAHGLVLEVSS</sequence>
<comment type="similarity">
    <text evidence="2 7">Belongs to the phosphohexose mutase family.</text>
</comment>
<dbReference type="GO" id="GO:0000287">
    <property type="term" value="F:magnesium ion binding"/>
    <property type="evidence" value="ECO:0007669"/>
    <property type="project" value="InterPro"/>
</dbReference>
<dbReference type="InterPro" id="IPR024086">
    <property type="entry name" value="GlmM_arc-type"/>
</dbReference>
<evidence type="ECO:0000259" key="8">
    <source>
        <dbReference type="Pfam" id="PF00408"/>
    </source>
</evidence>